<accession>A0A7I5E7B1</accession>
<feature type="compositionally biased region" description="Polar residues" evidence="1">
    <location>
        <begin position="128"/>
        <end position="140"/>
    </location>
</feature>
<dbReference type="OrthoDB" id="5877978at2759"/>
<dbReference type="AlphaFoldDB" id="A0A7I5E7B1"/>
<feature type="region of interest" description="Disordered" evidence="1">
    <location>
        <begin position="318"/>
        <end position="359"/>
    </location>
</feature>
<feature type="region of interest" description="Disordered" evidence="1">
    <location>
        <begin position="1"/>
        <end position="174"/>
    </location>
</feature>
<evidence type="ECO:0000256" key="1">
    <source>
        <dbReference type="SAM" id="MobiDB-lite"/>
    </source>
</evidence>
<sequence>RGVRRTAACILTPLSSSQQDRQKRKPGFRPLRGSSAPASGTPPEHSSVRGDSTRRQRKHKKMEKKSGGGFFQRWFGGTERTTPERGQTVSPARAISPNRDENDYATIDRIRFGKRESSMPASPRNVRFTEQSLQTNNRAQMQYRPRGLSLDNSGNFSASGGTRGPGSRSTQQSLTQLDEATLDLLRLSSEPEAGAAVSFTSSKRVNPAADYLPKAASTSSVNKMIRTPDGGHLRVANVYTWGVESDDEILDARNQSNGLPESNRMRSNGLSPQAMRRNELQLQKSINKFVDEPQAYLLSPQPRRRSDTVDGNYAKPFNGDLGDFSTGPPFGPLRQPSAAKTSPFSVPPQRSVLAQPSSSHQQIVPSVPLHQNHTGSPLSKRRVETIVDYEKKKQGPPVIRTTVEGKLRMEKIVGADLITVDSCVSSAWTVRDTITNYKIKSTIGKKSLILEEMKEGHSKFKITLIENGETKMEKEATLEIPDFMNKKDYLSEVGQRLLRDLREDADAVSAVTHVEVEVVEDVTNILKTYVIGERAEEYLEEEMPQALHYEETADRTPSPILQEKVEKIYVDTLTREEEEWHELEKADIRVMRDGHHFEGEGALKRTRRLETDDSVEVVPKARCANAFADCDLIRREDSSNFTVHIAIPLVKEISMILTRRVQKSQQKLSKAFAMEQAGQFFEDETSLRRLHGRVESAEEENLIRIEEEEPIFQKVKVNEVAVEK</sequence>
<dbReference type="Proteomes" id="UP000025227">
    <property type="component" value="Unplaced"/>
</dbReference>
<feature type="compositionally biased region" description="Basic and acidic residues" evidence="1">
    <location>
        <begin position="98"/>
        <end position="117"/>
    </location>
</feature>
<evidence type="ECO:0000313" key="3">
    <source>
        <dbReference type="WBParaSite" id="HCON_00044650-00001"/>
    </source>
</evidence>
<proteinExistence type="predicted"/>
<keyword evidence="2" id="KW-1185">Reference proteome</keyword>
<reference evidence="3" key="1">
    <citation type="submission" date="2020-12" db="UniProtKB">
        <authorList>
            <consortium name="WormBaseParasite"/>
        </authorList>
    </citation>
    <scope>IDENTIFICATION</scope>
    <source>
        <strain evidence="3">MHco3</strain>
    </source>
</reference>
<organism evidence="2 3">
    <name type="scientific">Haemonchus contortus</name>
    <name type="common">Barber pole worm</name>
    <dbReference type="NCBI Taxonomy" id="6289"/>
    <lineage>
        <taxon>Eukaryota</taxon>
        <taxon>Metazoa</taxon>
        <taxon>Ecdysozoa</taxon>
        <taxon>Nematoda</taxon>
        <taxon>Chromadorea</taxon>
        <taxon>Rhabditida</taxon>
        <taxon>Rhabditina</taxon>
        <taxon>Rhabditomorpha</taxon>
        <taxon>Strongyloidea</taxon>
        <taxon>Trichostrongylidae</taxon>
        <taxon>Haemonchus</taxon>
    </lineage>
</organism>
<feature type="compositionally biased region" description="Low complexity" evidence="1">
    <location>
        <begin position="157"/>
        <end position="170"/>
    </location>
</feature>
<name>A0A7I5E7B1_HAECO</name>
<evidence type="ECO:0000313" key="2">
    <source>
        <dbReference type="Proteomes" id="UP000025227"/>
    </source>
</evidence>
<protein>
    <submittedName>
        <fullName evidence="3">ULP_PROTEASE domain-containing protein</fullName>
    </submittedName>
</protein>
<dbReference type="WBParaSite" id="HCON_00044650-00001">
    <property type="protein sequence ID" value="HCON_00044650-00001"/>
    <property type="gene ID" value="HCON_00044650"/>
</dbReference>